<dbReference type="GO" id="GO:0032993">
    <property type="term" value="C:protein-DNA complex"/>
    <property type="evidence" value="ECO:0007669"/>
    <property type="project" value="TreeGrafter"/>
</dbReference>
<organism evidence="10 11">
    <name type="scientific">Bradyrhizobium amphicarpaeae</name>
    <dbReference type="NCBI Taxonomy" id="1404768"/>
    <lineage>
        <taxon>Bacteria</taxon>
        <taxon>Pseudomonadati</taxon>
        <taxon>Pseudomonadota</taxon>
        <taxon>Alphaproteobacteria</taxon>
        <taxon>Hyphomicrobiales</taxon>
        <taxon>Nitrobacteraceae</taxon>
        <taxon>Bradyrhizobium</taxon>
    </lineage>
</organism>
<dbReference type="SMART" id="SM00448">
    <property type="entry name" value="REC"/>
    <property type="match status" value="1"/>
</dbReference>
<keyword evidence="3" id="KW-0805">Transcription regulation</keyword>
<dbReference type="GO" id="GO:0006355">
    <property type="term" value="P:regulation of DNA-templated transcription"/>
    <property type="evidence" value="ECO:0007669"/>
    <property type="project" value="InterPro"/>
</dbReference>
<sequence>MAPEITARALRAYVRSSAVRRRSPQDDHDIGNMHRPCIGAARDASRPQRELEFNGSVRAASLSRIRASGWHPAASGRRVRRARMPNMTTRAAEPTLPHRVPKRRAGRGTRIMNRILLIEDDTETAEAIVAELADRGFEVQWAGDGVDGLDRARASSPDAMIVDRMLPKMDGLAVIEALRKDQVRTPVLVLSALGAVDDRVRGLRMGGDDYLTKPFAIMELVARIEALLRRPIDSRETTLHVGPLELDLIERTARRGDRELDLLPREFRLLEYMMRRNDQLLTRAMLLEEVWNYKFVPATTNLIDVHMGRLRRKVDGPGEVQLIHNVRGSGFVLRWRQ</sequence>
<evidence type="ECO:0000256" key="2">
    <source>
        <dbReference type="ARBA" id="ARBA00023012"/>
    </source>
</evidence>
<dbReference type="InterPro" id="IPR001867">
    <property type="entry name" value="OmpR/PhoB-type_DNA-bd"/>
</dbReference>
<dbReference type="InterPro" id="IPR039420">
    <property type="entry name" value="WalR-like"/>
</dbReference>
<dbReference type="PANTHER" id="PTHR48111:SF76">
    <property type="entry name" value="TWO-COMPONENT RESPONSE REGULATOR"/>
    <property type="match status" value="1"/>
</dbReference>
<dbReference type="KEGG" id="brq:CIT40_11405"/>
<dbReference type="GO" id="GO:0005829">
    <property type="term" value="C:cytosol"/>
    <property type="evidence" value="ECO:0007669"/>
    <property type="project" value="TreeGrafter"/>
</dbReference>
<evidence type="ECO:0000313" key="11">
    <source>
        <dbReference type="Proteomes" id="UP000215884"/>
    </source>
</evidence>
<feature type="domain" description="Response regulatory" evidence="8">
    <location>
        <begin position="114"/>
        <end position="228"/>
    </location>
</feature>
<accession>A0A2U8PSV6</accession>
<evidence type="ECO:0000259" key="8">
    <source>
        <dbReference type="PROSITE" id="PS50110"/>
    </source>
</evidence>
<dbReference type="FunFam" id="1.10.10.10:FF:000005">
    <property type="entry name" value="Two-component system response regulator"/>
    <property type="match status" value="1"/>
</dbReference>
<dbReference type="Pfam" id="PF00486">
    <property type="entry name" value="Trans_reg_C"/>
    <property type="match status" value="1"/>
</dbReference>
<reference evidence="10 11" key="2">
    <citation type="journal article" date="2019" name="Int. J. Syst. Evol. Microbiol.">
        <title>Description and complete genome sequence of Bradyrhizobium amphicarpaeae sp. nov., harbouring photosystem and nitrogen-fixation genes.</title>
        <authorList>
            <person name="Bromfield E.S.P."/>
            <person name="Cloutier S."/>
            <person name="Nguyen H.D.T."/>
        </authorList>
    </citation>
    <scope>NUCLEOTIDE SEQUENCE [LARGE SCALE GENOMIC DNA]</scope>
    <source>
        <strain evidence="10 11">39S1MB</strain>
    </source>
</reference>
<keyword evidence="1 6" id="KW-0597">Phosphoprotein</keyword>
<dbReference type="SUPFAM" id="SSF52172">
    <property type="entry name" value="CheY-like"/>
    <property type="match status" value="1"/>
</dbReference>
<feature type="modified residue" description="4-aspartylphosphate" evidence="6">
    <location>
        <position position="163"/>
    </location>
</feature>
<evidence type="ECO:0000256" key="4">
    <source>
        <dbReference type="ARBA" id="ARBA00023125"/>
    </source>
</evidence>
<proteinExistence type="predicted"/>
<reference evidence="10 11" key="1">
    <citation type="journal article" date="2017" name="Syst. Appl. Microbiol.">
        <title>Soybeans inoculated with root zone soils of Canadian native legumes harbour diverse and novel Bradyrhizobium spp. that possess agricultural potential.</title>
        <authorList>
            <person name="Bromfield E.S.P."/>
            <person name="Cloutier S."/>
            <person name="Tambong J.T."/>
            <person name="Tran Thi T.V."/>
        </authorList>
    </citation>
    <scope>NUCLEOTIDE SEQUENCE [LARGE SCALE GENOMIC DNA]</scope>
    <source>
        <strain evidence="10 11">39S1MB</strain>
    </source>
</reference>
<dbReference type="Pfam" id="PF00072">
    <property type="entry name" value="Response_reg"/>
    <property type="match status" value="1"/>
</dbReference>
<dbReference type="PROSITE" id="PS51755">
    <property type="entry name" value="OMPR_PHOB"/>
    <property type="match status" value="1"/>
</dbReference>
<feature type="domain" description="OmpR/PhoB-type" evidence="9">
    <location>
        <begin position="236"/>
        <end position="335"/>
    </location>
</feature>
<dbReference type="PANTHER" id="PTHR48111">
    <property type="entry name" value="REGULATOR OF RPOS"/>
    <property type="match status" value="1"/>
</dbReference>
<evidence type="ECO:0000259" key="9">
    <source>
        <dbReference type="PROSITE" id="PS51755"/>
    </source>
</evidence>
<evidence type="ECO:0000256" key="1">
    <source>
        <dbReference type="ARBA" id="ARBA00022553"/>
    </source>
</evidence>
<dbReference type="Gene3D" id="6.10.250.690">
    <property type="match status" value="1"/>
</dbReference>
<dbReference type="FunFam" id="3.40.50.2300:FF:000406">
    <property type="entry name" value="Two-component response regulator"/>
    <property type="match status" value="1"/>
</dbReference>
<dbReference type="PROSITE" id="PS50110">
    <property type="entry name" value="RESPONSE_REGULATORY"/>
    <property type="match status" value="1"/>
</dbReference>
<dbReference type="GO" id="GO:0000156">
    <property type="term" value="F:phosphorelay response regulator activity"/>
    <property type="evidence" value="ECO:0007669"/>
    <property type="project" value="TreeGrafter"/>
</dbReference>
<keyword evidence="4 7" id="KW-0238">DNA-binding</keyword>
<dbReference type="SMART" id="SM00862">
    <property type="entry name" value="Trans_reg_C"/>
    <property type="match status" value="1"/>
</dbReference>
<dbReference type="InterPro" id="IPR036388">
    <property type="entry name" value="WH-like_DNA-bd_sf"/>
</dbReference>
<dbReference type="InterPro" id="IPR001789">
    <property type="entry name" value="Sig_transdc_resp-reg_receiver"/>
</dbReference>
<dbReference type="Gene3D" id="3.40.50.2300">
    <property type="match status" value="1"/>
</dbReference>
<dbReference type="CDD" id="cd00383">
    <property type="entry name" value="trans_reg_C"/>
    <property type="match status" value="1"/>
</dbReference>
<dbReference type="Gene3D" id="1.10.10.10">
    <property type="entry name" value="Winged helix-like DNA-binding domain superfamily/Winged helix DNA-binding domain"/>
    <property type="match status" value="1"/>
</dbReference>
<evidence type="ECO:0000256" key="7">
    <source>
        <dbReference type="PROSITE-ProRule" id="PRU01091"/>
    </source>
</evidence>
<keyword evidence="5" id="KW-0804">Transcription</keyword>
<gene>
    <name evidence="10" type="ORF">CIT40_11405</name>
</gene>
<evidence type="ECO:0000256" key="5">
    <source>
        <dbReference type="ARBA" id="ARBA00023163"/>
    </source>
</evidence>
<evidence type="ECO:0000256" key="3">
    <source>
        <dbReference type="ARBA" id="ARBA00023015"/>
    </source>
</evidence>
<name>A0A2U8PSV6_9BRAD</name>
<dbReference type="EMBL" id="CP029426">
    <property type="protein sequence ID" value="AWM00575.1"/>
    <property type="molecule type" value="Genomic_DNA"/>
</dbReference>
<evidence type="ECO:0000256" key="6">
    <source>
        <dbReference type="PROSITE-ProRule" id="PRU00169"/>
    </source>
</evidence>
<protein>
    <submittedName>
        <fullName evidence="10">DNA-binding response regulator</fullName>
    </submittedName>
</protein>
<dbReference type="AlphaFoldDB" id="A0A2U8PSV6"/>
<evidence type="ECO:0000313" key="10">
    <source>
        <dbReference type="EMBL" id="AWM00575.1"/>
    </source>
</evidence>
<keyword evidence="11" id="KW-1185">Reference proteome</keyword>
<dbReference type="OrthoDB" id="9802426at2"/>
<dbReference type="GO" id="GO:0000976">
    <property type="term" value="F:transcription cis-regulatory region binding"/>
    <property type="evidence" value="ECO:0007669"/>
    <property type="project" value="TreeGrafter"/>
</dbReference>
<feature type="DNA-binding region" description="OmpR/PhoB-type" evidence="7">
    <location>
        <begin position="236"/>
        <end position="335"/>
    </location>
</feature>
<dbReference type="Proteomes" id="UP000215884">
    <property type="component" value="Chromosome"/>
</dbReference>
<dbReference type="InterPro" id="IPR011006">
    <property type="entry name" value="CheY-like_superfamily"/>
</dbReference>
<keyword evidence="2" id="KW-0902">Two-component regulatory system</keyword>